<name>A0AA40B9J1_9PEZI</name>
<dbReference type="EMBL" id="JAUKUA010000001">
    <property type="protein sequence ID" value="KAK0730152.1"/>
    <property type="molecule type" value="Genomic_DNA"/>
</dbReference>
<evidence type="ECO:0000313" key="2">
    <source>
        <dbReference type="Proteomes" id="UP001172102"/>
    </source>
</evidence>
<comment type="caution">
    <text evidence="1">The sequence shown here is derived from an EMBL/GenBank/DDBJ whole genome shotgun (WGS) entry which is preliminary data.</text>
</comment>
<dbReference type="AlphaFoldDB" id="A0AA40B9J1"/>
<accession>A0AA40B9J1</accession>
<evidence type="ECO:0000313" key="1">
    <source>
        <dbReference type="EMBL" id="KAK0730152.1"/>
    </source>
</evidence>
<keyword evidence="2" id="KW-1185">Reference proteome</keyword>
<dbReference type="Proteomes" id="UP001172102">
    <property type="component" value="Unassembled WGS sequence"/>
</dbReference>
<protein>
    <submittedName>
        <fullName evidence="1">Uncharacterized protein</fullName>
    </submittedName>
</protein>
<gene>
    <name evidence="1" type="ORF">B0H67DRAFT_560954</name>
</gene>
<proteinExistence type="predicted"/>
<organism evidence="1 2">
    <name type="scientific">Lasiosphaeris hirsuta</name>
    <dbReference type="NCBI Taxonomy" id="260670"/>
    <lineage>
        <taxon>Eukaryota</taxon>
        <taxon>Fungi</taxon>
        <taxon>Dikarya</taxon>
        <taxon>Ascomycota</taxon>
        <taxon>Pezizomycotina</taxon>
        <taxon>Sordariomycetes</taxon>
        <taxon>Sordariomycetidae</taxon>
        <taxon>Sordariales</taxon>
        <taxon>Lasiosphaeriaceae</taxon>
        <taxon>Lasiosphaeris</taxon>
    </lineage>
</organism>
<reference evidence="1" key="1">
    <citation type="submission" date="2023-06" db="EMBL/GenBank/DDBJ databases">
        <title>Genome-scale phylogeny and comparative genomics of the fungal order Sordariales.</title>
        <authorList>
            <consortium name="Lawrence Berkeley National Laboratory"/>
            <person name="Hensen N."/>
            <person name="Bonometti L."/>
            <person name="Westerberg I."/>
            <person name="Brannstrom I.O."/>
            <person name="Guillou S."/>
            <person name="Cros-Aarteil S."/>
            <person name="Calhoun S."/>
            <person name="Haridas S."/>
            <person name="Kuo A."/>
            <person name="Mondo S."/>
            <person name="Pangilinan J."/>
            <person name="Riley R."/>
            <person name="Labutti K."/>
            <person name="Andreopoulos B."/>
            <person name="Lipzen A."/>
            <person name="Chen C."/>
            <person name="Yanf M."/>
            <person name="Daum C."/>
            <person name="Ng V."/>
            <person name="Clum A."/>
            <person name="Steindorff A."/>
            <person name="Ohm R."/>
            <person name="Martin F."/>
            <person name="Silar P."/>
            <person name="Natvig D."/>
            <person name="Lalanne C."/>
            <person name="Gautier V."/>
            <person name="Ament-Velasquez S.L."/>
            <person name="Kruys A."/>
            <person name="Hutchinson M.I."/>
            <person name="Powell A.J."/>
            <person name="Barry K."/>
            <person name="Miller A.N."/>
            <person name="Grigoriev I.V."/>
            <person name="Debuchy R."/>
            <person name="Gladieux P."/>
            <person name="Thoren M.H."/>
            <person name="Johannesson H."/>
        </authorList>
    </citation>
    <scope>NUCLEOTIDE SEQUENCE</scope>
    <source>
        <strain evidence="1">SMH4607-1</strain>
    </source>
</reference>
<sequence length="92" mass="10096">MSCQCLFPQPRSVVGMVFCMALGRVLWPRGRSAQSTSAQVSKATVVQISWPNRVTNLVMWNCPSLGKPSCGREVGSPNVQSLQWMTLLLRSG</sequence>